<organism evidence="2 3">
    <name type="scientific">Pseudonocardia benzenivorans</name>
    <dbReference type="NCBI Taxonomy" id="228005"/>
    <lineage>
        <taxon>Bacteria</taxon>
        <taxon>Bacillati</taxon>
        <taxon>Actinomycetota</taxon>
        <taxon>Actinomycetes</taxon>
        <taxon>Pseudonocardiales</taxon>
        <taxon>Pseudonocardiaceae</taxon>
        <taxon>Pseudonocardia</taxon>
    </lineage>
</organism>
<keyword evidence="2" id="KW-0012">Acyltransferase</keyword>
<accession>A0ABW3VJ06</accession>
<comment type="caution">
    <text evidence="2">The sequence shown here is derived from an EMBL/GenBank/DDBJ whole genome shotgun (WGS) entry which is preliminary data.</text>
</comment>
<dbReference type="Pfam" id="PF00583">
    <property type="entry name" value="Acetyltransf_1"/>
    <property type="match status" value="1"/>
</dbReference>
<dbReference type="GO" id="GO:0016746">
    <property type="term" value="F:acyltransferase activity"/>
    <property type="evidence" value="ECO:0007669"/>
    <property type="project" value="UniProtKB-KW"/>
</dbReference>
<evidence type="ECO:0000259" key="1">
    <source>
        <dbReference type="PROSITE" id="PS51186"/>
    </source>
</evidence>
<dbReference type="EMBL" id="JBHTMB010000142">
    <property type="protein sequence ID" value="MFD1235051.1"/>
    <property type="molecule type" value="Genomic_DNA"/>
</dbReference>
<dbReference type="EC" id="2.3.1.-" evidence="2"/>
<keyword evidence="3" id="KW-1185">Reference proteome</keyword>
<feature type="domain" description="N-acetyltransferase" evidence="1">
    <location>
        <begin position="2"/>
        <end position="154"/>
    </location>
</feature>
<reference evidence="3" key="1">
    <citation type="journal article" date="2019" name="Int. J. Syst. Evol. Microbiol.">
        <title>The Global Catalogue of Microorganisms (GCM) 10K type strain sequencing project: providing services to taxonomists for standard genome sequencing and annotation.</title>
        <authorList>
            <consortium name="The Broad Institute Genomics Platform"/>
            <consortium name="The Broad Institute Genome Sequencing Center for Infectious Disease"/>
            <person name="Wu L."/>
            <person name="Ma J."/>
        </authorList>
    </citation>
    <scope>NUCLEOTIDE SEQUENCE [LARGE SCALE GENOMIC DNA]</scope>
    <source>
        <strain evidence="3">CCUG 49018</strain>
    </source>
</reference>
<dbReference type="RefSeq" id="WP_346092130.1">
    <property type="nucleotide sequence ID" value="NZ_BAABKS010000052.1"/>
</dbReference>
<keyword evidence="2" id="KW-0808">Transferase</keyword>
<proteinExistence type="predicted"/>
<protein>
    <submittedName>
        <fullName evidence="2">GNAT family N-acetyltransferase</fullName>
        <ecNumber evidence="2">2.3.1.-</ecNumber>
    </submittedName>
</protein>
<dbReference type="Proteomes" id="UP001597182">
    <property type="component" value="Unassembled WGS sequence"/>
</dbReference>
<evidence type="ECO:0000313" key="3">
    <source>
        <dbReference type="Proteomes" id="UP001597182"/>
    </source>
</evidence>
<evidence type="ECO:0000313" key="2">
    <source>
        <dbReference type="EMBL" id="MFD1235051.1"/>
    </source>
</evidence>
<name>A0ABW3VJ06_9PSEU</name>
<gene>
    <name evidence="2" type="ORF">ACFQ34_17305</name>
</gene>
<dbReference type="Gene3D" id="3.40.630.30">
    <property type="match status" value="1"/>
</dbReference>
<dbReference type="InterPro" id="IPR016181">
    <property type="entry name" value="Acyl_CoA_acyltransferase"/>
</dbReference>
<dbReference type="InterPro" id="IPR000182">
    <property type="entry name" value="GNAT_dom"/>
</dbReference>
<dbReference type="PROSITE" id="PS51186">
    <property type="entry name" value="GNAT"/>
    <property type="match status" value="1"/>
</dbReference>
<sequence>MIEIRALRHGEFDVLDAVFDGLSAESRYRRFHAPVRRLTAGTRTALAAVDGHRHVAVAAFADGRPVGIARLIADDTGRSDLGVEVVDDEQRSGVGTRLVRAVAGLAAAAGHRVVEAEVLSTNRAAVRLVLSVFPDATAFPDGITTRLVAALPAPAAQQPALSRREPARVIERMAPRAA</sequence>
<dbReference type="SUPFAM" id="SSF55729">
    <property type="entry name" value="Acyl-CoA N-acyltransferases (Nat)"/>
    <property type="match status" value="1"/>
</dbReference>